<evidence type="ECO:0000256" key="1">
    <source>
        <dbReference type="ARBA" id="ARBA00004370"/>
    </source>
</evidence>
<dbReference type="RefSeq" id="WP_167082083.1">
    <property type="nucleotide sequence ID" value="NZ_BAAADC010000001.1"/>
</dbReference>
<evidence type="ECO:0000259" key="5">
    <source>
        <dbReference type="PROSITE" id="PS50111"/>
    </source>
</evidence>
<comment type="similarity">
    <text evidence="3">Belongs to the methyl-accepting chemotaxis (MCP) protein family.</text>
</comment>
<dbReference type="PRINTS" id="PR00260">
    <property type="entry name" value="CHEMTRNSDUCR"/>
</dbReference>
<dbReference type="InterPro" id="IPR039379">
    <property type="entry name" value="Protoglobin_sensor_dom"/>
</dbReference>
<dbReference type="GO" id="GO:0020037">
    <property type="term" value="F:heme binding"/>
    <property type="evidence" value="ECO:0007669"/>
    <property type="project" value="InterPro"/>
</dbReference>
<dbReference type="InterPro" id="IPR044398">
    <property type="entry name" value="Globin-sensor_dom"/>
</dbReference>
<reference evidence="7 8" key="1">
    <citation type="submission" date="2020-03" db="EMBL/GenBank/DDBJ databases">
        <title>Genomic Encyclopedia of Type Strains, Phase IV (KMG-IV): sequencing the most valuable type-strain genomes for metagenomic binning, comparative biology and taxonomic classification.</title>
        <authorList>
            <person name="Goeker M."/>
        </authorList>
    </citation>
    <scope>NUCLEOTIDE SEQUENCE [LARGE SCALE GENOMIC DNA]</scope>
    <source>
        <strain evidence="7 8">DSM 19867</strain>
    </source>
</reference>
<dbReference type="SUPFAM" id="SSF46458">
    <property type="entry name" value="Globin-like"/>
    <property type="match status" value="1"/>
</dbReference>
<dbReference type="InterPro" id="IPR012292">
    <property type="entry name" value="Globin/Proto"/>
</dbReference>
<dbReference type="InterPro" id="IPR051310">
    <property type="entry name" value="MCP_chemotaxis"/>
</dbReference>
<dbReference type="AlphaFoldDB" id="A0A846MYG3"/>
<accession>A0A846MYG3</accession>
<keyword evidence="2" id="KW-0145">Chemotaxis</keyword>
<dbReference type="PROSITE" id="PS50111">
    <property type="entry name" value="CHEMOTAXIS_TRANSDUC_2"/>
    <property type="match status" value="1"/>
</dbReference>
<comment type="caution">
    <text evidence="7">The sequence shown here is derived from an EMBL/GenBank/DDBJ whole genome shotgun (WGS) entry which is preliminary data.</text>
</comment>
<dbReference type="GO" id="GO:0004888">
    <property type="term" value="F:transmembrane signaling receptor activity"/>
    <property type="evidence" value="ECO:0007669"/>
    <property type="project" value="InterPro"/>
</dbReference>
<dbReference type="FunFam" id="1.10.287.950:FF:000001">
    <property type="entry name" value="Methyl-accepting chemotaxis sensory transducer"/>
    <property type="match status" value="1"/>
</dbReference>
<dbReference type="InterPro" id="IPR004089">
    <property type="entry name" value="MCPsignal_dom"/>
</dbReference>
<evidence type="ECO:0000313" key="7">
    <source>
        <dbReference type="EMBL" id="NIK88007.1"/>
    </source>
</evidence>
<dbReference type="Gene3D" id="1.10.490.10">
    <property type="entry name" value="Globins"/>
    <property type="match status" value="1"/>
</dbReference>
<dbReference type="PROSITE" id="PS50885">
    <property type="entry name" value="HAMP"/>
    <property type="match status" value="1"/>
</dbReference>
<keyword evidence="4" id="KW-0807">Transducer</keyword>
<dbReference type="Proteomes" id="UP000570514">
    <property type="component" value="Unassembled WGS sequence"/>
</dbReference>
<feature type="domain" description="Methyl-accepting transducer" evidence="5">
    <location>
        <begin position="217"/>
        <end position="446"/>
    </location>
</feature>
<evidence type="ECO:0000313" key="8">
    <source>
        <dbReference type="Proteomes" id="UP000570514"/>
    </source>
</evidence>
<dbReference type="Pfam" id="PF11563">
    <property type="entry name" value="Protoglobin"/>
    <property type="match status" value="1"/>
</dbReference>
<protein>
    <submittedName>
        <fullName evidence="7">Methyl-accepting chemotaxis protein</fullName>
    </submittedName>
</protein>
<dbReference type="PANTHER" id="PTHR43531:SF11">
    <property type="entry name" value="METHYL-ACCEPTING CHEMOTAXIS PROTEIN 3"/>
    <property type="match status" value="1"/>
</dbReference>
<keyword evidence="8" id="KW-1185">Reference proteome</keyword>
<dbReference type="InterPro" id="IPR003660">
    <property type="entry name" value="HAMP_dom"/>
</dbReference>
<evidence type="ECO:0000256" key="2">
    <source>
        <dbReference type="ARBA" id="ARBA00022500"/>
    </source>
</evidence>
<evidence type="ECO:0000259" key="6">
    <source>
        <dbReference type="PROSITE" id="PS50885"/>
    </source>
</evidence>
<dbReference type="GO" id="GO:0019825">
    <property type="term" value="F:oxygen binding"/>
    <property type="evidence" value="ECO:0007669"/>
    <property type="project" value="InterPro"/>
</dbReference>
<dbReference type="GO" id="GO:0007165">
    <property type="term" value="P:signal transduction"/>
    <property type="evidence" value="ECO:0007669"/>
    <property type="project" value="UniProtKB-KW"/>
</dbReference>
<feature type="domain" description="HAMP" evidence="6">
    <location>
        <begin position="160"/>
        <end position="212"/>
    </location>
</feature>
<proteinExistence type="inferred from homology"/>
<dbReference type="InterPro" id="IPR009050">
    <property type="entry name" value="Globin-like_sf"/>
</dbReference>
<dbReference type="SUPFAM" id="SSF58104">
    <property type="entry name" value="Methyl-accepting chemotaxis protein (MCP) signaling domain"/>
    <property type="match status" value="1"/>
</dbReference>
<evidence type="ECO:0000256" key="3">
    <source>
        <dbReference type="ARBA" id="ARBA00029447"/>
    </source>
</evidence>
<dbReference type="Gene3D" id="1.10.287.950">
    <property type="entry name" value="Methyl-accepting chemotaxis protein"/>
    <property type="match status" value="1"/>
</dbReference>
<gene>
    <name evidence="7" type="ORF">FHS83_001325</name>
</gene>
<dbReference type="CDD" id="cd01068">
    <property type="entry name" value="globin_sensor"/>
    <property type="match status" value="1"/>
</dbReference>
<dbReference type="Pfam" id="PF00015">
    <property type="entry name" value="MCPsignal"/>
    <property type="match status" value="1"/>
</dbReference>
<dbReference type="GO" id="GO:0006935">
    <property type="term" value="P:chemotaxis"/>
    <property type="evidence" value="ECO:0007669"/>
    <property type="project" value="UniProtKB-KW"/>
</dbReference>
<dbReference type="PANTHER" id="PTHR43531">
    <property type="entry name" value="PROTEIN ICFG"/>
    <property type="match status" value="1"/>
</dbReference>
<evidence type="ECO:0000256" key="4">
    <source>
        <dbReference type="PROSITE-ProRule" id="PRU00284"/>
    </source>
</evidence>
<dbReference type="CDD" id="cd11386">
    <property type="entry name" value="MCP_signal"/>
    <property type="match status" value="1"/>
</dbReference>
<dbReference type="InterPro" id="IPR004090">
    <property type="entry name" value="Chemotax_Me-accpt_rcpt"/>
</dbReference>
<name>A0A846MYG3_9PROT</name>
<organism evidence="7 8">
    <name type="scientific">Rhizomicrobium palustre</name>
    <dbReference type="NCBI Taxonomy" id="189966"/>
    <lineage>
        <taxon>Bacteria</taxon>
        <taxon>Pseudomonadati</taxon>
        <taxon>Pseudomonadota</taxon>
        <taxon>Alphaproteobacteria</taxon>
        <taxon>Micropepsales</taxon>
        <taxon>Micropepsaceae</taxon>
        <taxon>Rhizomicrobium</taxon>
    </lineage>
</organism>
<dbReference type="SMART" id="SM00283">
    <property type="entry name" value="MA"/>
    <property type="match status" value="1"/>
</dbReference>
<sequence length="473" mass="51113">MSVTPDFDRNERLRFAGIGPDVADRLQAFWPHVERALPRILDDFYQHLASVPRLSQIVGTQHTRLKAAQSSHWALLFKGTFECAYMQNITRIGLAHKKIGLEPRWYAAAYQIILNDLIALVFRTYWYKPWNIRPTIKALNQALILDMEMAISSYLDETMADINTCVDEVAGALEKLAGGQTNVRINATLGKDFAKLKDDFNTAVARLDETITGVIGGARQIAHGSAQIDEASKDLSQRTERQAAALEETAAALEEITATTQRTAENAGHATKVVGAAKADAELGGQVVDTAISAMDQIAQSSRQINDIIGVIDEIAFQTNLLALNAGVEAARAGEAGKGFAVVAAEVRALAQRSGEASKEIRKLINTSSEQVEAGVRHVGETGTALKRIVERVVEINSLVGEIAAASQQQSTGLKEVNSAVAQLDQVTQQNAAMVEEATAAANTLSQEAQRLRQSTDFFAQSPAAPLRQRSAA</sequence>
<dbReference type="EMBL" id="JAASRM010000001">
    <property type="protein sequence ID" value="NIK88007.1"/>
    <property type="molecule type" value="Genomic_DNA"/>
</dbReference>
<comment type="subcellular location">
    <subcellularLocation>
        <location evidence="1">Membrane</location>
    </subcellularLocation>
</comment>
<dbReference type="GO" id="GO:0016020">
    <property type="term" value="C:membrane"/>
    <property type="evidence" value="ECO:0007669"/>
    <property type="project" value="UniProtKB-SubCell"/>
</dbReference>